<feature type="non-terminal residue" evidence="1">
    <location>
        <position position="84"/>
    </location>
</feature>
<proteinExistence type="predicted"/>
<sequence>MPSLNDTPGLKPMTANNLIEQMNKSIEETSSQLVFETDMKRCLNQGHLYVLLHSVKPVFEKSDTYFYIKKGNGRFQSPYTIRKI</sequence>
<reference evidence="1" key="1">
    <citation type="submission" date="2021-06" db="EMBL/GenBank/DDBJ databases">
        <authorList>
            <person name="Kallberg Y."/>
            <person name="Tangrot J."/>
            <person name="Rosling A."/>
        </authorList>
    </citation>
    <scope>NUCLEOTIDE SEQUENCE</scope>
    <source>
        <strain evidence="1">28 12/20/2015</strain>
    </source>
</reference>
<evidence type="ECO:0000313" key="2">
    <source>
        <dbReference type="Proteomes" id="UP000789366"/>
    </source>
</evidence>
<accession>A0ACA9NZ78</accession>
<gene>
    <name evidence="1" type="ORF">SPELUC_LOCUS10225</name>
</gene>
<dbReference type="Proteomes" id="UP000789366">
    <property type="component" value="Unassembled WGS sequence"/>
</dbReference>
<comment type="caution">
    <text evidence="1">The sequence shown here is derived from an EMBL/GenBank/DDBJ whole genome shotgun (WGS) entry which is preliminary data.</text>
</comment>
<protein>
    <submittedName>
        <fullName evidence="1">15819_t:CDS:1</fullName>
    </submittedName>
</protein>
<dbReference type="EMBL" id="CAJVPW010018563">
    <property type="protein sequence ID" value="CAG8682347.1"/>
    <property type="molecule type" value="Genomic_DNA"/>
</dbReference>
<evidence type="ECO:0000313" key="1">
    <source>
        <dbReference type="EMBL" id="CAG8682347.1"/>
    </source>
</evidence>
<organism evidence="1 2">
    <name type="scientific">Cetraspora pellucida</name>
    <dbReference type="NCBI Taxonomy" id="1433469"/>
    <lineage>
        <taxon>Eukaryota</taxon>
        <taxon>Fungi</taxon>
        <taxon>Fungi incertae sedis</taxon>
        <taxon>Mucoromycota</taxon>
        <taxon>Glomeromycotina</taxon>
        <taxon>Glomeromycetes</taxon>
        <taxon>Diversisporales</taxon>
        <taxon>Gigasporaceae</taxon>
        <taxon>Cetraspora</taxon>
    </lineage>
</organism>
<keyword evidence="2" id="KW-1185">Reference proteome</keyword>
<name>A0ACA9NZ78_9GLOM</name>